<dbReference type="EMBL" id="AYKW01000023">
    <property type="protein sequence ID" value="PIL28965.1"/>
    <property type="molecule type" value="Genomic_DNA"/>
</dbReference>
<feature type="compositionally biased region" description="Basic and acidic residues" evidence="1">
    <location>
        <begin position="229"/>
        <end position="238"/>
    </location>
</feature>
<proteinExistence type="predicted"/>
<reference evidence="2 3" key="1">
    <citation type="journal article" date="2015" name="Sci. Rep.">
        <title>Chromosome-level genome map provides insights into diverse defense mechanisms in the medicinal fungus Ganoderma sinense.</title>
        <authorList>
            <person name="Zhu Y."/>
            <person name="Xu J."/>
            <person name="Sun C."/>
            <person name="Zhou S."/>
            <person name="Xu H."/>
            <person name="Nelson D.R."/>
            <person name="Qian J."/>
            <person name="Song J."/>
            <person name="Luo H."/>
            <person name="Xiang L."/>
            <person name="Li Y."/>
            <person name="Xu Z."/>
            <person name="Ji A."/>
            <person name="Wang L."/>
            <person name="Lu S."/>
            <person name="Hayward A."/>
            <person name="Sun W."/>
            <person name="Li X."/>
            <person name="Schwartz D.C."/>
            <person name="Wang Y."/>
            <person name="Chen S."/>
        </authorList>
    </citation>
    <scope>NUCLEOTIDE SEQUENCE [LARGE SCALE GENOMIC DNA]</scope>
    <source>
        <strain evidence="2 3">ZZ0214-1</strain>
    </source>
</reference>
<evidence type="ECO:0000313" key="3">
    <source>
        <dbReference type="Proteomes" id="UP000230002"/>
    </source>
</evidence>
<feature type="region of interest" description="Disordered" evidence="1">
    <location>
        <begin position="195"/>
        <end position="257"/>
    </location>
</feature>
<sequence length="379" mass="41275">MAYSMSYASQGFCDPTTMIQTPHGRESMSSPFNFGAASAIWEAPQDPTKPFDLQRIASINLSIPELFGPSPTSATGFHMTAPTPPPIPSVQSSGCYETYPSTFFQPTEALDLFDSQPNTRTAHTAISIPVTPNPFPSTSSIPFWETDRIVPVCHRDHSQEPSTAGPRVNLVVQNQPSHLLQTLQTPLPICMRKPLRVGTPHPGGRPQKPQASLRPFSPPLPPLPQRTDPITKVEKGPDVRPASGHHPPHQDPAGIRLPPRCPMPKCGAEIEACDAAWRGHFKAMHHDDLCLLPGCDGVSPRCKARCPCPLPGSKTKACERGTMAIESVGRHLLNVHVGVAYACPVCGMERTWRESACARHIRLCLRKREEANSKKGGGR</sequence>
<evidence type="ECO:0000313" key="2">
    <source>
        <dbReference type="EMBL" id="PIL28965.1"/>
    </source>
</evidence>
<dbReference type="AlphaFoldDB" id="A0A2G8S5D9"/>
<keyword evidence="3" id="KW-1185">Reference proteome</keyword>
<organism evidence="2 3">
    <name type="scientific">Ganoderma sinense ZZ0214-1</name>
    <dbReference type="NCBI Taxonomy" id="1077348"/>
    <lineage>
        <taxon>Eukaryota</taxon>
        <taxon>Fungi</taxon>
        <taxon>Dikarya</taxon>
        <taxon>Basidiomycota</taxon>
        <taxon>Agaricomycotina</taxon>
        <taxon>Agaricomycetes</taxon>
        <taxon>Polyporales</taxon>
        <taxon>Polyporaceae</taxon>
        <taxon>Ganoderma</taxon>
    </lineage>
</organism>
<gene>
    <name evidence="2" type="ORF">GSI_09012</name>
</gene>
<protein>
    <submittedName>
        <fullName evidence="2">Uncharacterized protein</fullName>
    </submittedName>
</protein>
<evidence type="ECO:0000256" key="1">
    <source>
        <dbReference type="SAM" id="MobiDB-lite"/>
    </source>
</evidence>
<dbReference type="OrthoDB" id="2750498at2759"/>
<dbReference type="Proteomes" id="UP000230002">
    <property type="component" value="Unassembled WGS sequence"/>
</dbReference>
<accession>A0A2G8S5D9</accession>
<name>A0A2G8S5D9_9APHY</name>
<comment type="caution">
    <text evidence="2">The sequence shown here is derived from an EMBL/GenBank/DDBJ whole genome shotgun (WGS) entry which is preliminary data.</text>
</comment>